<organism evidence="1 2">
    <name type="scientific">Xenorhabdus griffiniae</name>
    <dbReference type="NCBI Taxonomy" id="351672"/>
    <lineage>
        <taxon>Bacteria</taxon>
        <taxon>Pseudomonadati</taxon>
        <taxon>Pseudomonadota</taxon>
        <taxon>Gammaproteobacteria</taxon>
        <taxon>Enterobacterales</taxon>
        <taxon>Morganellaceae</taxon>
        <taxon>Xenorhabdus</taxon>
    </lineage>
</organism>
<protein>
    <submittedName>
        <fullName evidence="1">Uncharacterized protein</fullName>
    </submittedName>
</protein>
<evidence type="ECO:0000313" key="1">
    <source>
        <dbReference type="EMBL" id="WNH01364.1"/>
    </source>
</evidence>
<sequence length="135" mass="15064">MNRLVGAKSYLQSALEINEEMQAVLLPLLKTVENEASDDTHAMLRAVRTLSMNQYRDINELDCILDSVIETKKTTPDLKIELEPACNAIKKLMALLNTMIDSGGEDRDLDLLSIATDLTQQAGKEIARVRGVEYQ</sequence>
<dbReference type="EMBL" id="CP133647">
    <property type="protein sequence ID" value="WNH01364.1"/>
    <property type="molecule type" value="Genomic_DNA"/>
</dbReference>
<gene>
    <name evidence="1" type="ORF">QL112_016335</name>
</gene>
<name>A0ABY9XFI0_9GAMM</name>
<dbReference type="RefSeq" id="WP_189759604.1">
    <property type="nucleotide sequence ID" value="NZ_CAWPOC010000190.1"/>
</dbReference>
<dbReference type="Proteomes" id="UP001300348">
    <property type="component" value="Chromosome"/>
</dbReference>
<reference evidence="1 2" key="1">
    <citation type="journal article" date="2023" name="Access Microbiol">
        <title>The genome of a steinernematid-associated Pseudomonas piscis bacterium encodes the biosynthesis of insect toxins.</title>
        <authorList>
            <person name="Awori R.M."/>
            <person name="Hendre P."/>
            <person name="Amugune N.O."/>
        </authorList>
    </citation>
    <scope>NUCLEOTIDE SEQUENCE [LARGE SCALE GENOMIC DNA]</scope>
    <source>
        <strain evidence="1 2">97</strain>
    </source>
</reference>
<dbReference type="GeneID" id="88857158"/>
<accession>A0ABY9XFI0</accession>
<proteinExistence type="predicted"/>
<evidence type="ECO:0000313" key="2">
    <source>
        <dbReference type="Proteomes" id="UP001300348"/>
    </source>
</evidence>
<keyword evidence="2" id="KW-1185">Reference proteome</keyword>